<feature type="compositionally biased region" description="Polar residues" evidence="1">
    <location>
        <begin position="1"/>
        <end position="18"/>
    </location>
</feature>
<organism evidence="2 3">
    <name type="scientific">Candidatus Nitrosotenuis uzonensis</name>
    <dbReference type="NCBI Taxonomy" id="1407055"/>
    <lineage>
        <taxon>Archaea</taxon>
        <taxon>Nitrososphaerota</taxon>
        <taxon>Candidatus Nitrosotenuis</taxon>
    </lineage>
</organism>
<evidence type="ECO:0000256" key="1">
    <source>
        <dbReference type="SAM" id="MobiDB-lite"/>
    </source>
</evidence>
<protein>
    <submittedName>
        <fullName evidence="2">Uncharacterized protein</fullName>
    </submittedName>
</protein>
<sequence length="213" mass="23734">MTNFQKSWSRPPTPSISEKFNDVIKPKGALKPRIEMAVKNLHGQIAKLDGMLTKLHQRDEKIFQRIVAATQKHDIHTSKVLANELAEVRKVSKMLGNCRMALEQIELRLTTFHDLGDTVVTIAPTIGLMKSLRSSLGKFMPEADRELGAMTEMLNGLMMESFSGDSAFGMDQTTNEESERILEEAAALAEQQIGDKFPSMPASTQPAQSTRYL</sequence>
<comment type="caution">
    <text evidence="2">The sequence shown here is derived from an EMBL/GenBank/DDBJ whole genome shotgun (WGS) entry which is preliminary data.</text>
</comment>
<feature type="compositionally biased region" description="Polar residues" evidence="1">
    <location>
        <begin position="201"/>
        <end position="213"/>
    </location>
</feature>
<dbReference type="Gene3D" id="6.10.140.1230">
    <property type="match status" value="1"/>
</dbReference>
<dbReference type="Proteomes" id="UP000655759">
    <property type="component" value="Unassembled WGS sequence"/>
</dbReference>
<dbReference type="AlphaFoldDB" id="A0A812F0A4"/>
<evidence type="ECO:0000313" key="2">
    <source>
        <dbReference type="EMBL" id="CAE6488971.1"/>
    </source>
</evidence>
<name>A0A812F0A4_9ARCH</name>
<accession>A0A812F0A4</accession>
<evidence type="ECO:0000313" key="3">
    <source>
        <dbReference type="Proteomes" id="UP000655759"/>
    </source>
</evidence>
<feature type="region of interest" description="Disordered" evidence="1">
    <location>
        <begin position="1"/>
        <end position="20"/>
    </location>
</feature>
<dbReference type="RefSeq" id="WP_205098381.1">
    <property type="nucleotide sequence ID" value="NZ_CAJNAQ010000002.1"/>
</dbReference>
<feature type="region of interest" description="Disordered" evidence="1">
    <location>
        <begin position="194"/>
        <end position="213"/>
    </location>
</feature>
<proteinExistence type="predicted"/>
<reference evidence="2" key="1">
    <citation type="submission" date="2021-02" db="EMBL/GenBank/DDBJ databases">
        <authorList>
            <person name="Han P."/>
        </authorList>
    </citation>
    <scope>NUCLEOTIDE SEQUENCE</scope>
    <source>
        <strain evidence="2">Candidatus Nitrosotenuis uzonensis 5A</strain>
    </source>
</reference>
<gene>
    <name evidence="2" type="ORF">NUZ5A_20540</name>
</gene>
<dbReference type="EMBL" id="CAJNAQ010000002">
    <property type="protein sequence ID" value="CAE6488971.1"/>
    <property type="molecule type" value="Genomic_DNA"/>
</dbReference>